<proteinExistence type="inferred from homology"/>
<dbReference type="EMBL" id="UINC01136007">
    <property type="protein sequence ID" value="SVD20502.1"/>
    <property type="molecule type" value="Genomic_DNA"/>
</dbReference>
<evidence type="ECO:0000256" key="2">
    <source>
        <dbReference type="ARBA" id="ARBA00022676"/>
    </source>
</evidence>
<dbReference type="Gene3D" id="3.90.550.10">
    <property type="entry name" value="Spore Coat Polysaccharide Biosynthesis Protein SpsA, Chain A"/>
    <property type="match status" value="1"/>
</dbReference>
<keyword evidence="3" id="KW-0808">Transferase</keyword>
<dbReference type="InterPro" id="IPR001173">
    <property type="entry name" value="Glyco_trans_2-like"/>
</dbReference>
<evidence type="ECO:0000256" key="1">
    <source>
        <dbReference type="ARBA" id="ARBA00006739"/>
    </source>
</evidence>
<gene>
    <name evidence="5" type="ORF">METZ01_LOCUS373356</name>
</gene>
<reference evidence="5" key="1">
    <citation type="submission" date="2018-05" db="EMBL/GenBank/DDBJ databases">
        <authorList>
            <person name="Lanie J.A."/>
            <person name="Ng W.-L."/>
            <person name="Kazmierczak K.M."/>
            <person name="Andrzejewski T.M."/>
            <person name="Davidsen T.M."/>
            <person name="Wayne K.J."/>
            <person name="Tettelin H."/>
            <person name="Glass J.I."/>
            <person name="Rusch D."/>
            <person name="Podicherti R."/>
            <person name="Tsui H.-C.T."/>
            <person name="Winkler M.E."/>
        </authorList>
    </citation>
    <scope>NUCLEOTIDE SEQUENCE</scope>
</reference>
<sequence>EQLEKLYQNRPGVTILHIESQIGDSAAKNAGMRISQGSSLILMDSSVEVTGDILDPILATLKDESVGIVGPWGLQSKDLKDFEEKTSGKVDAMQAYCLAFRRDTLHVVGLLDEAFRFYRHADLEYSFRFKYHQYAVVAQGNLPMVRHVHRDWERLSEEDREILSAANFKKFLRAWGHHHGLLEINGH</sequence>
<dbReference type="AlphaFoldDB" id="A0A382TFF2"/>
<evidence type="ECO:0000256" key="3">
    <source>
        <dbReference type="ARBA" id="ARBA00022679"/>
    </source>
</evidence>
<dbReference type="PANTHER" id="PTHR43179:SF12">
    <property type="entry name" value="GALACTOFURANOSYLTRANSFERASE GLFT2"/>
    <property type="match status" value="1"/>
</dbReference>
<name>A0A382TFF2_9ZZZZ</name>
<accession>A0A382TFF2</accession>
<dbReference type="InterPro" id="IPR029044">
    <property type="entry name" value="Nucleotide-diphossugar_trans"/>
</dbReference>
<evidence type="ECO:0000313" key="5">
    <source>
        <dbReference type="EMBL" id="SVD20502.1"/>
    </source>
</evidence>
<protein>
    <recommendedName>
        <fullName evidence="4">Glycosyltransferase 2-like domain-containing protein</fullName>
    </recommendedName>
</protein>
<dbReference type="Pfam" id="PF00535">
    <property type="entry name" value="Glycos_transf_2"/>
    <property type="match status" value="1"/>
</dbReference>
<comment type="similarity">
    <text evidence="1">Belongs to the glycosyltransferase 2 family.</text>
</comment>
<keyword evidence="2" id="KW-0328">Glycosyltransferase</keyword>
<organism evidence="5">
    <name type="scientific">marine metagenome</name>
    <dbReference type="NCBI Taxonomy" id="408172"/>
    <lineage>
        <taxon>unclassified sequences</taxon>
        <taxon>metagenomes</taxon>
        <taxon>ecological metagenomes</taxon>
    </lineage>
</organism>
<dbReference type="SUPFAM" id="SSF53448">
    <property type="entry name" value="Nucleotide-diphospho-sugar transferases"/>
    <property type="match status" value="1"/>
</dbReference>
<dbReference type="PANTHER" id="PTHR43179">
    <property type="entry name" value="RHAMNOSYLTRANSFERASE WBBL"/>
    <property type="match status" value="1"/>
</dbReference>
<dbReference type="GO" id="GO:0016757">
    <property type="term" value="F:glycosyltransferase activity"/>
    <property type="evidence" value="ECO:0007669"/>
    <property type="project" value="UniProtKB-KW"/>
</dbReference>
<evidence type="ECO:0000259" key="4">
    <source>
        <dbReference type="Pfam" id="PF00535"/>
    </source>
</evidence>
<feature type="non-terminal residue" evidence="5">
    <location>
        <position position="1"/>
    </location>
</feature>
<feature type="domain" description="Glycosyltransferase 2-like" evidence="4">
    <location>
        <begin position="1"/>
        <end position="86"/>
    </location>
</feature>